<gene>
    <name evidence="5" type="ORF">A3Q56_06051</name>
</gene>
<accession>A0A177AW54</accession>
<dbReference type="Proteomes" id="UP000078046">
    <property type="component" value="Unassembled WGS sequence"/>
</dbReference>
<feature type="compositionally biased region" description="Low complexity" evidence="3">
    <location>
        <begin position="31"/>
        <end position="41"/>
    </location>
</feature>
<comment type="caution">
    <text evidence="5">The sequence shown here is derived from an EMBL/GenBank/DDBJ whole genome shotgun (WGS) entry which is preliminary data.</text>
</comment>
<feature type="compositionally biased region" description="Basic and acidic residues" evidence="3">
    <location>
        <begin position="42"/>
        <end position="54"/>
    </location>
</feature>
<dbReference type="EMBL" id="LWCA01001001">
    <property type="protein sequence ID" value="OAF66215.1"/>
    <property type="molecule type" value="Genomic_DNA"/>
</dbReference>
<feature type="domain" description="RRM" evidence="4">
    <location>
        <begin position="80"/>
        <end position="157"/>
    </location>
</feature>
<dbReference type="SUPFAM" id="SSF54928">
    <property type="entry name" value="RNA-binding domain, RBD"/>
    <property type="match status" value="1"/>
</dbReference>
<evidence type="ECO:0000313" key="6">
    <source>
        <dbReference type="Proteomes" id="UP000078046"/>
    </source>
</evidence>
<dbReference type="InterPro" id="IPR000504">
    <property type="entry name" value="RRM_dom"/>
</dbReference>
<keyword evidence="1 2" id="KW-0694">RNA-binding</keyword>
<dbReference type="GO" id="GO:0003723">
    <property type="term" value="F:RNA binding"/>
    <property type="evidence" value="ECO:0007669"/>
    <property type="project" value="UniProtKB-UniRule"/>
</dbReference>
<dbReference type="OrthoDB" id="4207594at2759"/>
<proteinExistence type="predicted"/>
<dbReference type="PANTHER" id="PTHR11176:SF57">
    <property type="entry name" value="PROTEIN BOULE"/>
    <property type="match status" value="1"/>
</dbReference>
<dbReference type="Gene3D" id="3.30.70.330">
    <property type="match status" value="1"/>
</dbReference>
<sequence length="308" mass="34531">MKAQVDEKLDLEMKKSTSSDSGAAECAWDPSLSSSNSLDGNSKGEHSEVDKKGQSVENVEPENGHVDIDRNCRVKDTTYRKIFVGGLPYCTTNESLKCYFQHFGQIEEAVVITDKNTGKSKGYGFVTMLDRNAANKAISNVNPMIDGRKANVNLAYIGAKHRHKLTGISMNQSYCVPQYYMPAPTYQPSMLDSNSYGWPTIAPSVSFVPHISGSSENYPIPYGFNQSPSFNYNLPHYPPYPQILHGPISMFMPQSNYPNPENFPCRPTKPFTHNQSENIFFTQSPVNTGNRNKRRQKHLNKNIKENGK</sequence>
<evidence type="ECO:0000259" key="4">
    <source>
        <dbReference type="PROSITE" id="PS50102"/>
    </source>
</evidence>
<evidence type="ECO:0000256" key="1">
    <source>
        <dbReference type="ARBA" id="ARBA00022884"/>
    </source>
</evidence>
<evidence type="ECO:0000313" key="5">
    <source>
        <dbReference type="EMBL" id="OAF66215.1"/>
    </source>
</evidence>
<evidence type="ECO:0000256" key="3">
    <source>
        <dbReference type="SAM" id="MobiDB-lite"/>
    </source>
</evidence>
<dbReference type="InterPro" id="IPR035979">
    <property type="entry name" value="RBD_domain_sf"/>
</dbReference>
<dbReference type="CDD" id="cd12384">
    <property type="entry name" value="RRM_RBM24_RBM38_like"/>
    <property type="match status" value="1"/>
</dbReference>
<evidence type="ECO:0000256" key="2">
    <source>
        <dbReference type="PROSITE-ProRule" id="PRU00176"/>
    </source>
</evidence>
<feature type="compositionally biased region" description="Basic and acidic residues" evidence="3">
    <location>
        <begin position="1"/>
        <end position="17"/>
    </location>
</feature>
<reference evidence="5 6" key="1">
    <citation type="submission" date="2016-04" db="EMBL/GenBank/DDBJ databases">
        <title>The genome of Intoshia linei affirms orthonectids as highly simplified spiralians.</title>
        <authorList>
            <person name="Mikhailov K.V."/>
            <person name="Slusarev G.S."/>
            <person name="Nikitin M.A."/>
            <person name="Logacheva M.D."/>
            <person name="Penin A."/>
            <person name="Aleoshin V."/>
            <person name="Panchin Y.V."/>
        </authorList>
    </citation>
    <scope>NUCLEOTIDE SEQUENCE [LARGE SCALE GENOMIC DNA]</scope>
    <source>
        <strain evidence="5">Intl2013</strain>
        <tissue evidence="5">Whole animal</tissue>
    </source>
</reference>
<keyword evidence="6" id="KW-1185">Reference proteome</keyword>
<feature type="region of interest" description="Disordered" evidence="3">
    <location>
        <begin position="1"/>
        <end position="64"/>
    </location>
</feature>
<dbReference type="PANTHER" id="PTHR11176">
    <property type="entry name" value="BOULE-RELATED"/>
    <property type="match status" value="1"/>
</dbReference>
<dbReference type="PROSITE" id="PS50102">
    <property type="entry name" value="RRM"/>
    <property type="match status" value="1"/>
</dbReference>
<name>A0A177AW54_9BILA</name>
<organism evidence="5 6">
    <name type="scientific">Intoshia linei</name>
    <dbReference type="NCBI Taxonomy" id="1819745"/>
    <lineage>
        <taxon>Eukaryota</taxon>
        <taxon>Metazoa</taxon>
        <taxon>Spiralia</taxon>
        <taxon>Lophotrochozoa</taxon>
        <taxon>Mesozoa</taxon>
        <taxon>Orthonectida</taxon>
        <taxon>Rhopaluridae</taxon>
        <taxon>Intoshia</taxon>
    </lineage>
</organism>
<dbReference type="InterPro" id="IPR012677">
    <property type="entry name" value="Nucleotide-bd_a/b_plait_sf"/>
</dbReference>
<protein>
    <submittedName>
        <fullName evidence="5">RNA-binding motif protein 24</fullName>
    </submittedName>
</protein>
<dbReference type="AlphaFoldDB" id="A0A177AW54"/>
<dbReference type="Pfam" id="PF00076">
    <property type="entry name" value="RRM_1"/>
    <property type="match status" value="1"/>
</dbReference>
<dbReference type="SMART" id="SM00360">
    <property type="entry name" value="RRM"/>
    <property type="match status" value="1"/>
</dbReference>